<feature type="region of interest" description="Disordered" evidence="1">
    <location>
        <begin position="1"/>
        <end position="20"/>
    </location>
</feature>
<proteinExistence type="predicted"/>
<feature type="transmembrane region" description="Helical" evidence="2">
    <location>
        <begin position="767"/>
        <end position="790"/>
    </location>
</feature>
<feature type="region of interest" description="Disordered" evidence="1">
    <location>
        <begin position="845"/>
        <end position="881"/>
    </location>
</feature>
<reference evidence="3" key="1">
    <citation type="submission" date="2022-11" db="EMBL/GenBank/DDBJ databases">
        <title>Centuries of genome instability and evolution in soft-shell clam transmissible cancer (bioRxiv).</title>
        <authorList>
            <person name="Hart S.F.M."/>
            <person name="Yonemitsu M.A."/>
            <person name="Giersch R.M."/>
            <person name="Beal B.F."/>
            <person name="Arriagada G."/>
            <person name="Davis B.W."/>
            <person name="Ostrander E.A."/>
            <person name="Goff S.P."/>
            <person name="Metzger M.J."/>
        </authorList>
    </citation>
    <scope>NUCLEOTIDE SEQUENCE</scope>
    <source>
        <strain evidence="3">MELC-2E11</strain>
        <tissue evidence="3">Siphon/mantle</tissue>
    </source>
</reference>
<evidence type="ECO:0000313" key="3">
    <source>
        <dbReference type="EMBL" id="WAQ96068.1"/>
    </source>
</evidence>
<dbReference type="EMBL" id="CP111013">
    <property type="protein sequence ID" value="WAQ96068.1"/>
    <property type="molecule type" value="Genomic_DNA"/>
</dbReference>
<evidence type="ECO:0000256" key="1">
    <source>
        <dbReference type="SAM" id="MobiDB-lite"/>
    </source>
</evidence>
<accession>A0ABY7DGK7</accession>
<keyword evidence="2" id="KW-1133">Transmembrane helix</keyword>
<dbReference type="Proteomes" id="UP001164746">
    <property type="component" value="Chromosome 2"/>
</dbReference>
<keyword evidence="2" id="KW-0812">Transmembrane</keyword>
<organism evidence="3 4">
    <name type="scientific">Mya arenaria</name>
    <name type="common">Soft-shell clam</name>
    <dbReference type="NCBI Taxonomy" id="6604"/>
    <lineage>
        <taxon>Eukaryota</taxon>
        <taxon>Metazoa</taxon>
        <taxon>Spiralia</taxon>
        <taxon>Lophotrochozoa</taxon>
        <taxon>Mollusca</taxon>
        <taxon>Bivalvia</taxon>
        <taxon>Autobranchia</taxon>
        <taxon>Heteroconchia</taxon>
        <taxon>Euheterodonta</taxon>
        <taxon>Imparidentia</taxon>
        <taxon>Neoheterodontei</taxon>
        <taxon>Myida</taxon>
        <taxon>Myoidea</taxon>
        <taxon>Myidae</taxon>
        <taxon>Mya</taxon>
    </lineage>
</organism>
<keyword evidence="4" id="KW-1185">Reference proteome</keyword>
<gene>
    <name evidence="3" type="ORF">MAR_028758</name>
</gene>
<name>A0ABY7DGK7_MYAAR</name>
<evidence type="ECO:0000256" key="2">
    <source>
        <dbReference type="SAM" id="Phobius"/>
    </source>
</evidence>
<protein>
    <submittedName>
        <fullName evidence="3">Uncharacterized protein</fullName>
    </submittedName>
</protein>
<evidence type="ECO:0000313" key="4">
    <source>
        <dbReference type="Proteomes" id="UP001164746"/>
    </source>
</evidence>
<sequence length="881" mass="97119">MQRYESTKAKGRRGKVGCGDIHLRTPNPVLGKKVEIAYNPSPAVVGLTGEYTPIVQKSETVEMNEEVTYAQVNKIRKNRTEALGPKTKGSESNLVYADIDIEHLETASKPSARQKPPSPTEYAGVDFIRTELGCGDIHLRTPNPVLGKKVEIAYNPSPAVVGLTGEYTLGCGDIHLRTPNPVLGKKVEIAYNPSPAVVGLTGEYTPIVQKSETVEMNEEVTYAQVNKIRKNRTEALGPKTKGSESNLVYADIDIEHLETASKPSARQKPPSPTEYAGVDFIRTELGCGDIHLRTPNPVLGKKVEIAYNPSPAVVGLTGEYTLGCGDIHLRTPNPVLGKKVEIAYNPSPAVVGLTGEYTPIVQKSETVEMNEEVTYAQVNKIRKNRTEALGPKTKGSESNLVYADIDIEHLETASKPSARQKPPSPTEYAGVDFIRTELGCGDIHLRTPNPVLGKKVEIAYNPSPAVVGLTGEYTREWYNESSRSLMTLTEGLLTEEEIHNEEFVLTMYNSTRWTTGNYSVKCMKNTTYSLHTERVFVKVTVPPGQPFLRSKINVQDCPKCLVVILGANMYEHVFCNTSGGTLPYIYLDDVKYKAYRDTSSENIYKISRIIRKEYHMKTVTCSVFNAALEKPLTTSAKLYVALKPEVPVLNVPILREGSPANITCISRGGRPATNLNPPSKLTMDAPSIPSYLQDSYTLKFSCFMDTYNDNCLISWTKDGQLLNSNGEVTNKIHDSAVMEFAASTQKTYETPNESKDTSLTNSNDIPMVRIVIGLSVIIAAVIISTVIVLARKPNVQENETVGMNEEVTYAQVNKIRTNRTETVEPKTKGSDTNLVYADIDIEHLETASKPPSRQRPPSPTEYADVDFIRTKRGSKSDNIIT</sequence>
<keyword evidence="2" id="KW-0472">Membrane</keyword>